<comment type="similarity">
    <text evidence="2 11">Belongs to the shikimate kinase family.</text>
</comment>
<dbReference type="InterPro" id="IPR027417">
    <property type="entry name" value="P-loop_NTPase"/>
</dbReference>
<keyword evidence="4 11" id="KW-0028">Amino-acid biosynthesis</keyword>
<accession>A0ABS2SXV3</accession>
<comment type="caution">
    <text evidence="12">The sequence shown here is derived from an EMBL/GenBank/DDBJ whole genome shotgun (WGS) entry which is preliminary data.</text>
</comment>
<evidence type="ECO:0000256" key="1">
    <source>
        <dbReference type="ARBA" id="ARBA00004842"/>
    </source>
</evidence>
<keyword evidence="9 11" id="KW-0057">Aromatic amino acid biosynthesis</keyword>
<evidence type="ECO:0000313" key="12">
    <source>
        <dbReference type="EMBL" id="MBM7840314.1"/>
    </source>
</evidence>
<evidence type="ECO:0000256" key="6">
    <source>
        <dbReference type="ARBA" id="ARBA00022741"/>
    </source>
</evidence>
<feature type="binding site" evidence="11">
    <location>
        <begin position="20"/>
        <end position="25"/>
    </location>
    <ligand>
        <name>ATP</name>
        <dbReference type="ChEBI" id="CHEBI:30616"/>
    </ligand>
</feature>
<dbReference type="InterPro" id="IPR023000">
    <property type="entry name" value="Shikimate_kinase_CS"/>
</dbReference>
<keyword evidence="7 11" id="KW-0418">Kinase</keyword>
<comment type="catalytic activity">
    <reaction evidence="10 11">
        <text>shikimate + ATP = 3-phosphoshikimate + ADP + H(+)</text>
        <dbReference type="Rhea" id="RHEA:13121"/>
        <dbReference type="ChEBI" id="CHEBI:15378"/>
        <dbReference type="ChEBI" id="CHEBI:30616"/>
        <dbReference type="ChEBI" id="CHEBI:36208"/>
        <dbReference type="ChEBI" id="CHEBI:145989"/>
        <dbReference type="ChEBI" id="CHEBI:456216"/>
        <dbReference type="EC" id="2.7.1.71"/>
    </reaction>
</comment>
<evidence type="ECO:0000256" key="4">
    <source>
        <dbReference type="ARBA" id="ARBA00022605"/>
    </source>
</evidence>
<comment type="caution">
    <text evidence="11">Lacks conserved residue(s) required for the propagation of feature annotation.</text>
</comment>
<evidence type="ECO:0000256" key="2">
    <source>
        <dbReference type="ARBA" id="ARBA00006997"/>
    </source>
</evidence>
<evidence type="ECO:0000256" key="7">
    <source>
        <dbReference type="ARBA" id="ARBA00022777"/>
    </source>
</evidence>
<evidence type="ECO:0000256" key="9">
    <source>
        <dbReference type="ARBA" id="ARBA00023141"/>
    </source>
</evidence>
<reference evidence="12" key="1">
    <citation type="submission" date="2021-01" db="EMBL/GenBank/DDBJ databases">
        <title>Genomic Encyclopedia of Type Strains, Phase IV (KMG-IV): sequencing the most valuable type-strain genomes for metagenomic binning, comparative biology and taxonomic classification.</title>
        <authorList>
            <person name="Goeker M."/>
        </authorList>
    </citation>
    <scope>NUCLEOTIDE SEQUENCE</scope>
    <source>
        <strain evidence="12">DSM 21943</strain>
    </source>
</reference>
<keyword evidence="11" id="KW-0963">Cytoplasm</keyword>
<dbReference type="GO" id="GO:0004765">
    <property type="term" value="F:shikimate kinase activity"/>
    <property type="evidence" value="ECO:0007669"/>
    <property type="project" value="UniProtKB-EC"/>
</dbReference>
<keyword evidence="5 11" id="KW-0808">Transferase</keyword>
<evidence type="ECO:0000256" key="8">
    <source>
        <dbReference type="ARBA" id="ARBA00022840"/>
    </source>
</evidence>
<feature type="binding site" evidence="11">
    <location>
        <position position="42"/>
    </location>
    <ligand>
        <name>substrate</name>
    </ligand>
</feature>
<dbReference type="InterPro" id="IPR031322">
    <property type="entry name" value="Shikimate/glucono_kinase"/>
</dbReference>
<organism evidence="12 13">
    <name type="scientific">Shouchella xiaoxiensis</name>
    <dbReference type="NCBI Taxonomy" id="766895"/>
    <lineage>
        <taxon>Bacteria</taxon>
        <taxon>Bacillati</taxon>
        <taxon>Bacillota</taxon>
        <taxon>Bacilli</taxon>
        <taxon>Bacillales</taxon>
        <taxon>Bacillaceae</taxon>
        <taxon>Shouchella</taxon>
    </lineage>
</organism>
<evidence type="ECO:0000256" key="5">
    <source>
        <dbReference type="ARBA" id="ARBA00022679"/>
    </source>
</evidence>
<dbReference type="Pfam" id="PF01202">
    <property type="entry name" value="SKI"/>
    <property type="match status" value="1"/>
</dbReference>
<feature type="binding site" evidence="11">
    <location>
        <position position="127"/>
    </location>
    <ligand>
        <name>ATP</name>
        <dbReference type="ChEBI" id="CHEBI:30616"/>
    </ligand>
</feature>
<evidence type="ECO:0000256" key="11">
    <source>
        <dbReference type="HAMAP-Rule" id="MF_00109"/>
    </source>
</evidence>
<keyword evidence="6 11" id="KW-0547">Nucleotide-binding</keyword>
<feature type="binding site" evidence="11">
    <location>
        <position position="145"/>
    </location>
    <ligand>
        <name>substrate</name>
    </ligand>
</feature>
<comment type="pathway">
    <text evidence="1 11">Metabolic intermediate biosynthesis; chorismate biosynthesis; chorismate from D-erythrose 4-phosphate and phosphoenolpyruvate: step 5/7.</text>
</comment>
<evidence type="ECO:0000256" key="3">
    <source>
        <dbReference type="ARBA" id="ARBA00012154"/>
    </source>
</evidence>
<dbReference type="InterPro" id="IPR000623">
    <property type="entry name" value="Shikimate_kinase/TSH1"/>
</dbReference>
<gene>
    <name evidence="11" type="primary">aroK</name>
    <name evidence="12" type="ORF">JOC54_003595</name>
</gene>
<dbReference type="RefSeq" id="WP_035420119.1">
    <property type="nucleotide sequence ID" value="NZ_JAFBCV010000013.1"/>
</dbReference>
<dbReference type="EC" id="2.7.1.71" evidence="3 11"/>
<evidence type="ECO:0000313" key="13">
    <source>
        <dbReference type="Proteomes" id="UP001179280"/>
    </source>
</evidence>
<evidence type="ECO:0000256" key="10">
    <source>
        <dbReference type="ARBA" id="ARBA00048567"/>
    </source>
</evidence>
<dbReference type="CDD" id="cd00464">
    <property type="entry name" value="SK"/>
    <property type="match status" value="1"/>
</dbReference>
<feature type="binding site" evidence="11">
    <location>
        <position position="88"/>
    </location>
    <ligand>
        <name>substrate</name>
    </ligand>
</feature>
<dbReference type="PANTHER" id="PTHR21087:SF16">
    <property type="entry name" value="SHIKIMATE KINASE 1, CHLOROPLASTIC"/>
    <property type="match status" value="1"/>
</dbReference>
<dbReference type="Proteomes" id="UP001179280">
    <property type="component" value="Unassembled WGS sequence"/>
</dbReference>
<name>A0ABS2SXV3_9BACI</name>
<protein>
    <recommendedName>
        <fullName evidence="3 11">Shikimate kinase</fullName>
        <shortName evidence="11">SK</shortName>
        <ecNumber evidence="3 11">2.7.1.71</ecNumber>
    </recommendedName>
</protein>
<dbReference type="Gene3D" id="3.40.50.300">
    <property type="entry name" value="P-loop containing nucleotide triphosphate hydrolases"/>
    <property type="match status" value="1"/>
</dbReference>
<keyword evidence="11" id="KW-0460">Magnesium</keyword>
<keyword evidence="13" id="KW-1185">Reference proteome</keyword>
<dbReference type="PROSITE" id="PS01128">
    <property type="entry name" value="SHIKIMATE_KINASE"/>
    <property type="match status" value="1"/>
</dbReference>
<comment type="cofactor">
    <cofactor evidence="11">
        <name>Mg(2+)</name>
        <dbReference type="ChEBI" id="CHEBI:18420"/>
    </cofactor>
    <text evidence="11">Binds 1 Mg(2+) ion per subunit.</text>
</comment>
<keyword evidence="8 11" id="KW-0067">ATP-binding</keyword>
<comment type="subcellular location">
    <subcellularLocation>
        <location evidence="11">Cytoplasm</location>
    </subcellularLocation>
</comment>
<comment type="function">
    <text evidence="11">Catalyzes the specific phosphorylation of the 3-hydroxyl group of shikimic acid using ATP as a cosubstrate.</text>
</comment>
<sequence>MTKQERPLIERNIILVGFMGVGKTSIGKKLAQKMYRDFVDVDQEIEDQEKMSISDIFKTKGEHYFRKLEEEIVLSTCEQKLKIISLGGGAFTQESIKNRCLADGLVIYLDIGFQSWKDRVHLLVDSRPILQGKTINELEHLYYERKDAYARHHSRFLTDSFSVDDAADYLKESLQLAYEMET</sequence>
<keyword evidence="11" id="KW-0479">Metal-binding</keyword>
<proteinExistence type="inferred from homology"/>
<dbReference type="SUPFAM" id="SSF52540">
    <property type="entry name" value="P-loop containing nucleoside triphosphate hydrolases"/>
    <property type="match status" value="1"/>
</dbReference>
<feature type="binding site" evidence="11">
    <location>
        <position position="24"/>
    </location>
    <ligand>
        <name>Mg(2+)</name>
        <dbReference type="ChEBI" id="CHEBI:18420"/>
    </ligand>
</feature>
<dbReference type="HAMAP" id="MF_00109">
    <property type="entry name" value="Shikimate_kinase"/>
    <property type="match status" value="1"/>
</dbReference>
<dbReference type="EMBL" id="JAFBCV010000013">
    <property type="protein sequence ID" value="MBM7840314.1"/>
    <property type="molecule type" value="Genomic_DNA"/>
</dbReference>
<dbReference type="PRINTS" id="PR01100">
    <property type="entry name" value="SHIKIMTKNASE"/>
</dbReference>
<feature type="binding site" evidence="11">
    <location>
        <position position="66"/>
    </location>
    <ligand>
        <name>substrate</name>
    </ligand>
</feature>
<comment type="subunit">
    <text evidence="11">Monomer.</text>
</comment>
<dbReference type="PANTHER" id="PTHR21087">
    <property type="entry name" value="SHIKIMATE KINASE"/>
    <property type="match status" value="1"/>
</dbReference>